<dbReference type="RefSeq" id="WP_125981417.1">
    <property type="nucleotide sequence ID" value="NZ_QXGL01000004.1"/>
</dbReference>
<keyword evidence="2" id="KW-0547">Nucleotide-binding</keyword>
<sequence length="1206" mass="132091">MSESTQQANGSLERMRQWHEQYRSGLVPSPLEDINQLGAKLDLTHAHPSGIAQLFAGGHASLDLLFRDNGMLRAANRRLERVLDDQAAKLRISGVAELSLIVGVATWTDNSMPVLLYPVAVQPGSDDGTAATIRFIGHVRLNPAFVSAMHGQHVAIDEHELFNGANYESGTPETSAVFAAIGRLASEAFPDFAIERQIMLGCFMSPDSLILAESQHIIDQLKDGPTGNTVLDALAGNTDAAAALKDGNTPAYSPFDADPHSEFEVGDVDNTVRYAAEIAAAGHSVAVDVTSGRDTADQAAAIASRCVMNGRSVLYVPCVADQKRRFRQAINANELSGQVLDVADERGNANIDRQLIAAVSFQPGVASSRFDQLADELVGVRSRLTRYLGDLHSVDKQWGVSAYQTIQNLASIATLPTHPATRVRLSQQAARALNGNLEEWSGKLRRAGELGEYTLGPEDTAWFKASITSEEEAVTVYQRVVDLLRKLLPLTREQVASTVQACGFPIPNTAQEWGRQVMVLKNLRRVLDVFQPEIFERDIDSMIEASKSKADRKAEGTTIGFWERRRHVKEAKSLLRVGAQVENLHDALQVVAKQAAQWRMFVPHGGWPVLPPKLDDIIATQEELARDLTALDAVLATTVQGGNLETLDFVKVEERLKALFDDHIALDTLPERCRLEQEFATAGLNELVDDLHTRRVAVDAVDGELQLAWWTTVFENIVRASAIISNQDGSALQTAADRFAQVDVEHVRSIGPMVAQESMRRLCDMLFSRTQEANQLHTALASKTRIPLSRIRKDHPEILAAAKPIIVATPATLAALTEPSTLTDVVIIDAAAHLPAIQLLTIVCRARQVVVLAHKDTVTSPSVAALIELLPCVHVRTHSVRRSPRLSAFLESHGYGEISYDVTTDGSQGKVHFHKVEDANGTPVMATGLVESSQQEIDEVVRLITERAAGFSVVPISYTLGVVTLTEVFRARLGAELKSLAVRNEAMGKFLRHVRLISINEVAGAQATDVILSLCYAKTVHGRLLQQFGLLESEGGRGMLLDALALADRHLDIVSAFGSDDLDDERLHQPGPKLLKTMLRWVEQVDDTVVRPELVERSQNVLFNDLAERIRARGLNVAVEYGFDKGLRIPLVVGVGDKPYALAVLTDDSQFMSVQSTRERHRVMMQDLSSLGWSVMTVWSVGAFVNPDKEVDQIVSRISEIYGEGR</sequence>
<protein>
    <submittedName>
        <fullName evidence="2">Helicase</fullName>
    </submittedName>
</protein>
<evidence type="ECO:0000313" key="3">
    <source>
        <dbReference type="Proteomes" id="UP000287533"/>
    </source>
</evidence>
<evidence type="ECO:0000313" key="2">
    <source>
        <dbReference type="EMBL" id="RSX52909.1"/>
    </source>
</evidence>
<organism evidence="2 3">
    <name type="scientific">Bifidobacterium goeldii</name>
    <dbReference type="NCBI Taxonomy" id="2306975"/>
    <lineage>
        <taxon>Bacteria</taxon>
        <taxon>Bacillati</taxon>
        <taxon>Actinomycetota</taxon>
        <taxon>Actinomycetes</taxon>
        <taxon>Bifidobacteriales</taxon>
        <taxon>Bifidobacteriaceae</taxon>
        <taxon>Bifidobacterium</taxon>
    </lineage>
</organism>
<dbReference type="AlphaFoldDB" id="A0A430FJ73"/>
<dbReference type="Proteomes" id="UP000287533">
    <property type="component" value="Unassembled WGS sequence"/>
</dbReference>
<keyword evidence="2" id="KW-0378">Hydrolase</keyword>
<dbReference type="EMBL" id="QXGL01000004">
    <property type="protein sequence ID" value="RSX52909.1"/>
    <property type="molecule type" value="Genomic_DNA"/>
</dbReference>
<keyword evidence="2" id="KW-0067">ATP-binding</keyword>
<gene>
    <name evidence="2" type="ORF">D2E25_1480</name>
</gene>
<name>A0A430FJ73_9BIFI</name>
<accession>A0A430FJ73</accession>
<feature type="domain" description="Restriction endonuclease type II-like" evidence="1">
    <location>
        <begin position="1105"/>
        <end position="1198"/>
    </location>
</feature>
<reference evidence="2 3" key="1">
    <citation type="submission" date="2018-09" db="EMBL/GenBank/DDBJ databases">
        <title>Characterization of the phylogenetic diversity of five novel species belonging to the genus Bifidobacterium.</title>
        <authorList>
            <person name="Lugli G.A."/>
            <person name="Duranti S."/>
            <person name="Milani C."/>
        </authorList>
    </citation>
    <scope>NUCLEOTIDE SEQUENCE [LARGE SCALE GENOMIC DNA]</scope>
    <source>
        <strain evidence="2 3">2034B</strain>
    </source>
</reference>
<dbReference type="InterPro" id="IPR049468">
    <property type="entry name" value="Restrct_endonuc-II-like_dom"/>
</dbReference>
<dbReference type="Pfam" id="PF18741">
    <property type="entry name" value="MTES_1575"/>
    <property type="match status" value="1"/>
</dbReference>
<comment type="caution">
    <text evidence="2">The sequence shown here is derived from an EMBL/GenBank/DDBJ whole genome shotgun (WGS) entry which is preliminary data.</text>
</comment>
<keyword evidence="3" id="KW-1185">Reference proteome</keyword>
<evidence type="ECO:0000259" key="1">
    <source>
        <dbReference type="Pfam" id="PF18741"/>
    </source>
</evidence>
<keyword evidence="2" id="KW-0347">Helicase</keyword>
<dbReference type="GO" id="GO:0004386">
    <property type="term" value="F:helicase activity"/>
    <property type="evidence" value="ECO:0007669"/>
    <property type="project" value="UniProtKB-KW"/>
</dbReference>
<proteinExistence type="predicted"/>
<dbReference type="OrthoDB" id="9757917at2"/>